<feature type="region of interest" description="Disordered" evidence="1">
    <location>
        <begin position="1"/>
        <end position="35"/>
    </location>
</feature>
<dbReference type="Gene3D" id="2.160.20.80">
    <property type="entry name" value="E3 ubiquitin-protein ligase SopA"/>
    <property type="match status" value="1"/>
</dbReference>
<dbReference type="EMBL" id="RBZU01000002">
    <property type="protein sequence ID" value="RKP57883.1"/>
    <property type="molecule type" value="Genomic_DNA"/>
</dbReference>
<reference evidence="2 3" key="1">
    <citation type="submission" date="2018-10" db="EMBL/GenBank/DDBJ databases">
        <title>Robbsia sp. DHC34, isolated from soil.</title>
        <authorList>
            <person name="Gao Z.-H."/>
            <person name="Qiu L.-H."/>
        </authorList>
    </citation>
    <scope>NUCLEOTIDE SEQUENCE [LARGE SCALE GENOMIC DNA]</scope>
    <source>
        <strain evidence="2 3">DHC34</strain>
    </source>
</reference>
<name>A0A494Y6F9_9BURK</name>
<dbReference type="Proteomes" id="UP000270342">
    <property type="component" value="Unassembled WGS sequence"/>
</dbReference>
<gene>
    <name evidence="2" type="ORF">D7S86_06120</name>
</gene>
<proteinExistence type="predicted"/>
<evidence type="ECO:0008006" key="4">
    <source>
        <dbReference type="Google" id="ProtNLM"/>
    </source>
</evidence>
<evidence type="ECO:0000313" key="3">
    <source>
        <dbReference type="Proteomes" id="UP000270342"/>
    </source>
</evidence>
<organism evidence="2 3">
    <name type="scientific">Pararobbsia silviterrae</name>
    <dbReference type="NCBI Taxonomy" id="1792498"/>
    <lineage>
        <taxon>Bacteria</taxon>
        <taxon>Pseudomonadati</taxon>
        <taxon>Pseudomonadota</taxon>
        <taxon>Betaproteobacteria</taxon>
        <taxon>Burkholderiales</taxon>
        <taxon>Burkholderiaceae</taxon>
        <taxon>Pararobbsia</taxon>
    </lineage>
</organism>
<dbReference type="SUPFAM" id="SSF141571">
    <property type="entry name" value="Pentapeptide repeat-like"/>
    <property type="match status" value="1"/>
</dbReference>
<accession>A0A494Y6F9</accession>
<feature type="compositionally biased region" description="Basic and acidic residues" evidence="1">
    <location>
        <begin position="1"/>
        <end position="16"/>
    </location>
</feature>
<protein>
    <recommendedName>
        <fullName evidence="4">Pentapeptide repeat-containing protein</fullName>
    </recommendedName>
</protein>
<comment type="caution">
    <text evidence="2">The sequence shown here is derived from an EMBL/GenBank/DDBJ whole genome shotgun (WGS) entry which is preliminary data.</text>
</comment>
<sequence>MARGVESDAASRDGRARAHGGGRWTRTRGAPDRDRQAARACDGGAALAQAARARRAVRARAFRRVRRVWCVRSSGDRSWSGSRSACRCCGSKPYSLRSLTGSRLTGSRLTGSRLIGSRLIGARLTGSHLTGASLGTARLAMTSQAIAPPATANPAMANSATVPPTTVPPTTASMATVISVITNPARRLAC</sequence>
<evidence type="ECO:0000313" key="2">
    <source>
        <dbReference type="EMBL" id="RKP57883.1"/>
    </source>
</evidence>
<evidence type="ECO:0000256" key="1">
    <source>
        <dbReference type="SAM" id="MobiDB-lite"/>
    </source>
</evidence>
<dbReference type="Pfam" id="PF00805">
    <property type="entry name" value="Pentapeptide"/>
    <property type="match status" value="1"/>
</dbReference>
<keyword evidence="3" id="KW-1185">Reference proteome</keyword>
<dbReference type="AlphaFoldDB" id="A0A494Y6F9"/>
<dbReference type="InterPro" id="IPR001646">
    <property type="entry name" value="5peptide_repeat"/>
</dbReference>